<feature type="transmembrane region" description="Helical" evidence="6">
    <location>
        <begin position="100"/>
        <end position="122"/>
    </location>
</feature>
<gene>
    <name evidence="8" type="ORF">SLEP1_g57206</name>
</gene>
<feature type="transmembrane region" description="Helical" evidence="6">
    <location>
        <begin position="66"/>
        <end position="88"/>
    </location>
</feature>
<evidence type="ECO:0000256" key="1">
    <source>
        <dbReference type="ARBA" id="ARBA00004141"/>
    </source>
</evidence>
<keyword evidence="3 6" id="KW-1133">Transmembrane helix</keyword>
<evidence type="ECO:0000259" key="7">
    <source>
        <dbReference type="PROSITE" id="PS50850"/>
    </source>
</evidence>
<proteinExistence type="inferred from homology"/>
<reference evidence="8 9" key="1">
    <citation type="journal article" date="2021" name="Commun. Biol.">
        <title>The genome of Shorea leprosula (Dipterocarpaceae) highlights the ecological relevance of drought in aseasonal tropical rainforests.</title>
        <authorList>
            <person name="Ng K.K.S."/>
            <person name="Kobayashi M.J."/>
            <person name="Fawcett J.A."/>
            <person name="Hatakeyama M."/>
            <person name="Paape T."/>
            <person name="Ng C.H."/>
            <person name="Ang C.C."/>
            <person name="Tnah L.H."/>
            <person name="Lee C.T."/>
            <person name="Nishiyama T."/>
            <person name="Sese J."/>
            <person name="O'Brien M.J."/>
            <person name="Copetti D."/>
            <person name="Mohd Noor M.I."/>
            <person name="Ong R.C."/>
            <person name="Putra M."/>
            <person name="Sireger I.Z."/>
            <person name="Indrioko S."/>
            <person name="Kosugi Y."/>
            <person name="Izuno A."/>
            <person name="Isagi Y."/>
            <person name="Lee S.L."/>
            <person name="Shimizu K.K."/>
        </authorList>
    </citation>
    <scope>NUCLEOTIDE SEQUENCE [LARGE SCALE GENOMIC DNA]</scope>
    <source>
        <strain evidence="8">214</strain>
    </source>
</reference>
<comment type="subcellular location">
    <subcellularLocation>
        <location evidence="1">Membrane</location>
        <topology evidence="1">Multi-pass membrane protein</topology>
    </subcellularLocation>
</comment>
<dbReference type="SUPFAM" id="SSF103473">
    <property type="entry name" value="MFS general substrate transporter"/>
    <property type="match status" value="1"/>
</dbReference>
<sequence>MGHCRTAHVGRVQLKSNYCWFDTVIFLMGLPSYSVGGKSVLAFGVVWWSIATVLTPVAAKIGLPFLLVRAFMGIGEVVAMPAMINILSKWVPVAERSRSLALVYSGMYLGSVTGLAFSPFLIQKFGWL</sequence>
<comment type="caution">
    <text evidence="8">The sequence shown here is derived from an EMBL/GenBank/DDBJ whole genome shotgun (WGS) entry which is preliminary data.</text>
</comment>
<name>A0AAV5MM50_9ROSI</name>
<evidence type="ECO:0000256" key="2">
    <source>
        <dbReference type="ARBA" id="ARBA00022692"/>
    </source>
</evidence>
<dbReference type="InterPro" id="IPR011701">
    <property type="entry name" value="MFS"/>
</dbReference>
<dbReference type="PANTHER" id="PTHR11662">
    <property type="entry name" value="SOLUTE CARRIER FAMILY 17"/>
    <property type="match status" value="1"/>
</dbReference>
<feature type="domain" description="Major facilitator superfamily (MFS) profile" evidence="7">
    <location>
        <begin position="1"/>
        <end position="128"/>
    </location>
</feature>
<protein>
    <recommendedName>
        <fullName evidence="7">Major facilitator superfamily (MFS) profile domain-containing protein</fullName>
    </recommendedName>
</protein>
<dbReference type="EMBL" id="BPVZ01000373">
    <property type="protein sequence ID" value="GKV50503.1"/>
    <property type="molecule type" value="Genomic_DNA"/>
</dbReference>
<dbReference type="InterPro" id="IPR020846">
    <property type="entry name" value="MFS_dom"/>
</dbReference>
<evidence type="ECO:0000256" key="5">
    <source>
        <dbReference type="ARBA" id="ARBA00024362"/>
    </source>
</evidence>
<dbReference type="PROSITE" id="PS50850">
    <property type="entry name" value="MFS"/>
    <property type="match status" value="1"/>
</dbReference>
<evidence type="ECO:0000256" key="4">
    <source>
        <dbReference type="ARBA" id="ARBA00023136"/>
    </source>
</evidence>
<dbReference type="Proteomes" id="UP001054252">
    <property type="component" value="Unassembled WGS sequence"/>
</dbReference>
<dbReference type="AlphaFoldDB" id="A0AAV5MM50"/>
<dbReference type="GO" id="GO:0016020">
    <property type="term" value="C:membrane"/>
    <property type="evidence" value="ECO:0007669"/>
    <property type="project" value="UniProtKB-SubCell"/>
</dbReference>
<dbReference type="InterPro" id="IPR050382">
    <property type="entry name" value="MFS_Na/Anion_cotransporter"/>
</dbReference>
<keyword evidence="4 6" id="KW-0472">Membrane</keyword>
<evidence type="ECO:0000313" key="9">
    <source>
        <dbReference type="Proteomes" id="UP001054252"/>
    </source>
</evidence>
<organism evidence="8 9">
    <name type="scientific">Rubroshorea leprosula</name>
    <dbReference type="NCBI Taxonomy" id="152421"/>
    <lineage>
        <taxon>Eukaryota</taxon>
        <taxon>Viridiplantae</taxon>
        <taxon>Streptophyta</taxon>
        <taxon>Embryophyta</taxon>
        <taxon>Tracheophyta</taxon>
        <taxon>Spermatophyta</taxon>
        <taxon>Magnoliopsida</taxon>
        <taxon>eudicotyledons</taxon>
        <taxon>Gunneridae</taxon>
        <taxon>Pentapetalae</taxon>
        <taxon>rosids</taxon>
        <taxon>malvids</taxon>
        <taxon>Malvales</taxon>
        <taxon>Dipterocarpaceae</taxon>
        <taxon>Rubroshorea</taxon>
    </lineage>
</organism>
<dbReference type="GO" id="GO:0022857">
    <property type="term" value="F:transmembrane transporter activity"/>
    <property type="evidence" value="ECO:0007669"/>
    <property type="project" value="InterPro"/>
</dbReference>
<keyword evidence="2 6" id="KW-0812">Transmembrane</keyword>
<dbReference type="InterPro" id="IPR036259">
    <property type="entry name" value="MFS_trans_sf"/>
</dbReference>
<evidence type="ECO:0000256" key="6">
    <source>
        <dbReference type="SAM" id="Phobius"/>
    </source>
</evidence>
<dbReference type="Pfam" id="PF07690">
    <property type="entry name" value="MFS_1"/>
    <property type="match status" value="1"/>
</dbReference>
<comment type="similarity">
    <text evidence="5">Belongs to the major facilitator superfamily. Sodium/anion cotransporter (TC 2.A.1.14) family.</text>
</comment>
<keyword evidence="9" id="KW-1185">Reference proteome</keyword>
<evidence type="ECO:0000313" key="8">
    <source>
        <dbReference type="EMBL" id="GKV50503.1"/>
    </source>
</evidence>
<dbReference type="PANTHER" id="PTHR11662:SF446">
    <property type="entry name" value="SODIUM-DEPENDENT PHOSPHATE TRANSPORT PROTEIN 1, CHLOROPLASTIC"/>
    <property type="match status" value="1"/>
</dbReference>
<evidence type="ECO:0000256" key="3">
    <source>
        <dbReference type="ARBA" id="ARBA00022989"/>
    </source>
</evidence>
<accession>A0AAV5MM50</accession>
<dbReference type="Gene3D" id="1.20.1250.20">
    <property type="entry name" value="MFS general substrate transporter like domains"/>
    <property type="match status" value="1"/>
</dbReference>